<dbReference type="RefSeq" id="WP_008178798.1">
    <property type="nucleotide sequence ID" value="NZ_GL890823.1"/>
</dbReference>
<evidence type="ECO:0000313" key="1">
    <source>
        <dbReference type="EMBL" id="EGJ35347.1"/>
    </source>
</evidence>
<protein>
    <submittedName>
        <fullName evidence="1">Uncharacterized protein</fullName>
    </submittedName>
</protein>
<proteinExistence type="predicted"/>
<dbReference type="OrthoDB" id="9806170at2"/>
<evidence type="ECO:0000313" key="2">
    <source>
        <dbReference type="Proteomes" id="UP000003959"/>
    </source>
</evidence>
<dbReference type="AlphaFoldDB" id="F4XJR7"/>
<dbReference type="HOGENOM" id="CLU_3154976_0_0_3"/>
<name>F4XJR7_9CYAN</name>
<organism evidence="1 2">
    <name type="scientific">Moorena producens 3L</name>
    <dbReference type="NCBI Taxonomy" id="489825"/>
    <lineage>
        <taxon>Bacteria</taxon>
        <taxon>Bacillati</taxon>
        <taxon>Cyanobacteriota</taxon>
        <taxon>Cyanophyceae</taxon>
        <taxon>Coleofasciculales</taxon>
        <taxon>Coleofasciculaceae</taxon>
        <taxon>Moorena</taxon>
    </lineage>
</organism>
<accession>F4XJR7</accession>
<dbReference type="Proteomes" id="UP000003959">
    <property type="component" value="Unassembled WGS sequence"/>
</dbReference>
<dbReference type="EMBL" id="GL890823">
    <property type="protein sequence ID" value="EGJ35347.1"/>
    <property type="molecule type" value="Genomic_DNA"/>
</dbReference>
<gene>
    <name evidence="1" type="ORF">LYNGBM3L_07060</name>
</gene>
<sequence>MRYAHATQTADKVLVAKIANFIYSNGGNIIYADKHTGLATGIKSGKKT</sequence>
<reference evidence="2" key="1">
    <citation type="journal article" date="2011" name="Proc. Natl. Acad. Sci. U.S.A.">
        <title>Genomic insights into the physiology and ecology of the marine filamentous cyanobacterium Lyngbya majuscula.</title>
        <authorList>
            <person name="Jones A.C."/>
            <person name="Monroe E.A."/>
            <person name="Podell S."/>
            <person name="Hess W.R."/>
            <person name="Klages S."/>
            <person name="Esquenazi E."/>
            <person name="Niessen S."/>
            <person name="Hoover H."/>
            <person name="Rothmann M."/>
            <person name="Lasken R.S."/>
            <person name="Yates J.R.III."/>
            <person name="Reinhardt R."/>
            <person name="Kube M."/>
            <person name="Burkart M.D."/>
            <person name="Allen E.E."/>
            <person name="Dorrestein P.C."/>
            <person name="Gerwick W.H."/>
            <person name="Gerwick L."/>
        </authorList>
    </citation>
    <scope>NUCLEOTIDE SEQUENCE [LARGE SCALE GENOMIC DNA]</scope>
    <source>
        <strain evidence="2">3L</strain>
    </source>
</reference>
<keyword evidence="2" id="KW-1185">Reference proteome</keyword>